<reference evidence="1 2" key="1">
    <citation type="journal article" date="2020" name="Cell">
        <title>Large-Scale Comparative Analyses of Tick Genomes Elucidate Their Genetic Diversity and Vector Capacities.</title>
        <authorList>
            <consortium name="Tick Genome and Microbiome Consortium (TIGMIC)"/>
            <person name="Jia N."/>
            <person name="Wang J."/>
            <person name="Shi W."/>
            <person name="Du L."/>
            <person name="Sun Y."/>
            <person name="Zhan W."/>
            <person name="Jiang J.F."/>
            <person name="Wang Q."/>
            <person name="Zhang B."/>
            <person name="Ji P."/>
            <person name="Bell-Sakyi L."/>
            <person name="Cui X.M."/>
            <person name="Yuan T.T."/>
            <person name="Jiang B.G."/>
            <person name="Yang W.F."/>
            <person name="Lam T.T."/>
            <person name="Chang Q.C."/>
            <person name="Ding S.J."/>
            <person name="Wang X.J."/>
            <person name="Zhu J.G."/>
            <person name="Ruan X.D."/>
            <person name="Zhao L."/>
            <person name="Wei J.T."/>
            <person name="Ye R.Z."/>
            <person name="Que T.C."/>
            <person name="Du C.H."/>
            <person name="Zhou Y.H."/>
            <person name="Cheng J.X."/>
            <person name="Dai P.F."/>
            <person name="Guo W.B."/>
            <person name="Han X.H."/>
            <person name="Huang E.J."/>
            <person name="Li L.F."/>
            <person name="Wei W."/>
            <person name="Gao Y.C."/>
            <person name="Liu J.Z."/>
            <person name="Shao H.Z."/>
            <person name="Wang X."/>
            <person name="Wang C.C."/>
            <person name="Yang T.C."/>
            <person name="Huo Q.B."/>
            <person name="Li W."/>
            <person name="Chen H.Y."/>
            <person name="Chen S.E."/>
            <person name="Zhou L.G."/>
            <person name="Ni X.B."/>
            <person name="Tian J.H."/>
            <person name="Sheng Y."/>
            <person name="Liu T."/>
            <person name="Pan Y.S."/>
            <person name="Xia L.Y."/>
            <person name="Li J."/>
            <person name="Zhao F."/>
            <person name="Cao W.C."/>
        </authorList>
    </citation>
    <scope>NUCLEOTIDE SEQUENCE [LARGE SCALE GENOMIC DNA]</scope>
    <source>
        <strain evidence="1">Iper-2018</strain>
    </source>
</reference>
<name>A0AC60NRP9_IXOPE</name>
<evidence type="ECO:0000313" key="1">
    <source>
        <dbReference type="EMBL" id="KAG0409781.1"/>
    </source>
</evidence>
<comment type="caution">
    <text evidence="1">The sequence shown here is derived from an EMBL/GenBank/DDBJ whole genome shotgun (WGS) entry which is preliminary data.</text>
</comment>
<organism evidence="1 2">
    <name type="scientific">Ixodes persulcatus</name>
    <name type="common">Taiga tick</name>
    <dbReference type="NCBI Taxonomy" id="34615"/>
    <lineage>
        <taxon>Eukaryota</taxon>
        <taxon>Metazoa</taxon>
        <taxon>Ecdysozoa</taxon>
        <taxon>Arthropoda</taxon>
        <taxon>Chelicerata</taxon>
        <taxon>Arachnida</taxon>
        <taxon>Acari</taxon>
        <taxon>Parasitiformes</taxon>
        <taxon>Ixodida</taxon>
        <taxon>Ixodoidea</taxon>
        <taxon>Ixodidae</taxon>
        <taxon>Ixodinae</taxon>
        <taxon>Ixodes</taxon>
    </lineage>
</organism>
<dbReference type="Proteomes" id="UP000805193">
    <property type="component" value="Unassembled WGS sequence"/>
</dbReference>
<keyword evidence="2" id="KW-1185">Reference proteome</keyword>
<sequence>MGAKTPTFLLNELKKINNAPTLPELLTRIWADSGVIPAVLAFWGRAPGDASPACPHYSIGASRVGLRNLFWCRPNIRISKARLP</sequence>
<proteinExistence type="predicted"/>
<evidence type="ECO:0000313" key="2">
    <source>
        <dbReference type="Proteomes" id="UP000805193"/>
    </source>
</evidence>
<protein>
    <submittedName>
        <fullName evidence="1">Uncharacterized protein</fullName>
    </submittedName>
</protein>
<gene>
    <name evidence="1" type="ORF">HPB47_013110</name>
</gene>
<dbReference type="EMBL" id="JABSTQ010011593">
    <property type="protein sequence ID" value="KAG0409781.1"/>
    <property type="molecule type" value="Genomic_DNA"/>
</dbReference>
<accession>A0AC60NRP9</accession>